<feature type="transmembrane region" description="Helical" evidence="1">
    <location>
        <begin position="284"/>
        <end position="305"/>
    </location>
</feature>
<dbReference type="KEGG" id="hbs:IPV69_00940"/>
<keyword evidence="1" id="KW-1133">Transmembrane helix</keyword>
<dbReference type="AlphaFoldDB" id="A0A7M2WZR4"/>
<evidence type="ECO:0000313" key="2">
    <source>
        <dbReference type="EMBL" id="QOV89970.1"/>
    </source>
</evidence>
<evidence type="ECO:0000256" key="1">
    <source>
        <dbReference type="SAM" id="Phobius"/>
    </source>
</evidence>
<keyword evidence="1" id="KW-0472">Membrane</keyword>
<proteinExistence type="predicted"/>
<keyword evidence="1" id="KW-0812">Transmembrane</keyword>
<organism evidence="2 3">
    <name type="scientific">Humisphaera borealis</name>
    <dbReference type="NCBI Taxonomy" id="2807512"/>
    <lineage>
        <taxon>Bacteria</taxon>
        <taxon>Pseudomonadati</taxon>
        <taxon>Planctomycetota</taxon>
        <taxon>Phycisphaerae</taxon>
        <taxon>Tepidisphaerales</taxon>
        <taxon>Tepidisphaeraceae</taxon>
        <taxon>Humisphaera</taxon>
    </lineage>
</organism>
<dbReference type="RefSeq" id="WP_206293036.1">
    <property type="nucleotide sequence ID" value="NZ_CP063458.1"/>
</dbReference>
<accession>A0A7M2WZR4</accession>
<gene>
    <name evidence="2" type="ORF">IPV69_00940</name>
</gene>
<sequence>MPTEADQTQARSFVRRLLVGTGRLLLLVILLLVLAIGFGLSPGDQTKLSTFVDSVEQWQNNTEFRQVAAQYVTRGSDAMRSRPMGIRSADWIMWIRSLPVMPKEFAVNDTSKAHYENFSKGPLSAYLHLCTEVDLLNADGKGGYLGEFEGRFGRSSSPPSREDVRDWLKGLKWDYPVVYDEGAVQSLQSAIADVEPYRPLTKRARHIDDLLKPHIAVIAAGLKLPSTDVEHMTPLQQYAVLDRLDSHLRQTDPELWRTKQVSDVCGGIWGQVFSPPYLTLLTPYLQVATTCRWVAVGLLGLLLLLTARRLRQLSQGPVTLVSSDRPVSAEPA</sequence>
<dbReference type="EMBL" id="CP063458">
    <property type="protein sequence ID" value="QOV89970.1"/>
    <property type="molecule type" value="Genomic_DNA"/>
</dbReference>
<feature type="transmembrane region" description="Helical" evidence="1">
    <location>
        <begin position="21"/>
        <end position="40"/>
    </location>
</feature>
<protein>
    <submittedName>
        <fullName evidence="2">Uncharacterized protein</fullName>
    </submittedName>
</protein>
<keyword evidence="3" id="KW-1185">Reference proteome</keyword>
<dbReference type="Proteomes" id="UP000593765">
    <property type="component" value="Chromosome"/>
</dbReference>
<name>A0A7M2WZR4_9BACT</name>
<reference evidence="2 3" key="1">
    <citation type="submission" date="2020-10" db="EMBL/GenBank/DDBJ databases">
        <title>Wide distribution of Phycisphaera-like planctomycetes from WD2101 soil group in peatlands and genome analysis of the first cultivated representative.</title>
        <authorList>
            <person name="Dedysh S.N."/>
            <person name="Beletsky A.V."/>
            <person name="Ivanova A."/>
            <person name="Kulichevskaya I.S."/>
            <person name="Suzina N.E."/>
            <person name="Philippov D.A."/>
            <person name="Rakitin A.L."/>
            <person name="Mardanov A.V."/>
            <person name="Ravin N.V."/>
        </authorList>
    </citation>
    <scope>NUCLEOTIDE SEQUENCE [LARGE SCALE GENOMIC DNA]</scope>
    <source>
        <strain evidence="2 3">M1803</strain>
    </source>
</reference>
<evidence type="ECO:0000313" key="3">
    <source>
        <dbReference type="Proteomes" id="UP000593765"/>
    </source>
</evidence>